<dbReference type="SMART" id="SM00533">
    <property type="entry name" value="MUTSd"/>
    <property type="match status" value="1"/>
</dbReference>
<dbReference type="EMBL" id="DVFI01000026">
    <property type="protein sequence ID" value="HIQ62307.1"/>
    <property type="molecule type" value="Genomic_DNA"/>
</dbReference>
<dbReference type="GO" id="GO:0045910">
    <property type="term" value="P:negative regulation of DNA recombination"/>
    <property type="evidence" value="ECO:0007669"/>
    <property type="project" value="InterPro"/>
</dbReference>
<dbReference type="InterPro" id="IPR045076">
    <property type="entry name" value="MutS"/>
</dbReference>
<evidence type="ECO:0000256" key="7">
    <source>
        <dbReference type="ARBA" id="ARBA00023125"/>
    </source>
</evidence>
<dbReference type="PROSITE" id="PS50828">
    <property type="entry name" value="SMR"/>
    <property type="match status" value="1"/>
</dbReference>
<dbReference type="InterPro" id="IPR007696">
    <property type="entry name" value="DNA_mismatch_repair_MutS_core"/>
</dbReference>
<name>A0A9D0YUQ1_9FIRM</name>
<evidence type="ECO:0000256" key="1">
    <source>
        <dbReference type="ARBA" id="ARBA00022722"/>
    </source>
</evidence>
<keyword evidence="7 8" id="KW-0238">DNA-binding</keyword>
<comment type="similarity">
    <text evidence="8">Belongs to the DNA mismatch repair MutS family. MutS2 subfamily.</text>
</comment>
<keyword evidence="2 8" id="KW-0699">rRNA-binding</keyword>
<keyword evidence="1 8" id="KW-0540">Nuclease</keyword>
<reference evidence="11" key="2">
    <citation type="journal article" date="2021" name="PeerJ">
        <title>Extensive microbial diversity within the chicken gut microbiome revealed by metagenomics and culture.</title>
        <authorList>
            <person name="Gilroy R."/>
            <person name="Ravi A."/>
            <person name="Getino M."/>
            <person name="Pursley I."/>
            <person name="Horton D.L."/>
            <person name="Alikhan N.F."/>
            <person name="Baker D."/>
            <person name="Gharbi K."/>
            <person name="Hall N."/>
            <person name="Watson M."/>
            <person name="Adriaenssens E.M."/>
            <person name="Foster-Nyarko E."/>
            <person name="Jarju S."/>
            <person name="Secka A."/>
            <person name="Antonio M."/>
            <person name="Oren A."/>
            <person name="Chaudhuri R.R."/>
            <person name="La Ragione R."/>
            <person name="Hildebrand F."/>
            <person name="Pallen M.J."/>
        </authorList>
    </citation>
    <scope>NUCLEOTIDE SEQUENCE</scope>
    <source>
        <strain evidence="11">ChiHile30-977</strain>
    </source>
</reference>
<dbReference type="InterPro" id="IPR036063">
    <property type="entry name" value="Smr_dom_sf"/>
</dbReference>
<dbReference type="InterPro" id="IPR046893">
    <property type="entry name" value="MSSS"/>
</dbReference>
<keyword evidence="4 8" id="KW-0378">Hydrolase</keyword>
<dbReference type="PIRSF" id="PIRSF005814">
    <property type="entry name" value="MutS_YshD"/>
    <property type="match status" value="1"/>
</dbReference>
<dbReference type="GO" id="GO:0006298">
    <property type="term" value="P:mismatch repair"/>
    <property type="evidence" value="ECO:0007669"/>
    <property type="project" value="InterPro"/>
</dbReference>
<dbReference type="EC" id="3.6.4.-" evidence="8"/>
<dbReference type="GO" id="GO:0140664">
    <property type="term" value="F:ATP-dependent DNA damage sensor activity"/>
    <property type="evidence" value="ECO:0007669"/>
    <property type="project" value="InterPro"/>
</dbReference>
<dbReference type="GO" id="GO:0005524">
    <property type="term" value="F:ATP binding"/>
    <property type="evidence" value="ECO:0007669"/>
    <property type="project" value="UniProtKB-UniRule"/>
</dbReference>
<dbReference type="GO" id="GO:0043023">
    <property type="term" value="F:ribosomal large subunit binding"/>
    <property type="evidence" value="ECO:0007669"/>
    <property type="project" value="UniProtKB-UniRule"/>
</dbReference>
<dbReference type="Proteomes" id="UP000886819">
    <property type="component" value="Unassembled WGS sequence"/>
</dbReference>
<comment type="caution">
    <text evidence="11">The sequence shown here is derived from an EMBL/GenBank/DDBJ whole genome shotgun (WGS) entry which is preliminary data.</text>
</comment>
<dbReference type="Gene3D" id="3.30.1370.110">
    <property type="match status" value="1"/>
</dbReference>
<reference evidence="11" key="1">
    <citation type="submission" date="2020-10" db="EMBL/GenBank/DDBJ databases">
        <authorList>
            <person name="Gilroy R."/>
        </authorList>
    </citation>
    <scope>NUCLEOTIDE SEQUENCE</scope>
    <source>
        <strain evidence="11">ChiHile30-977</strain>
    </source>
</reference>
<dbReference type="PROSITE" id="PS00486">
    <property type="entry name" value="DNA_MISMATCH_REPAIR_2"/>
    <property type="match status" value="1"/>
</dbReference>
<dbReference type="InterPro" id="IPR000432">
    <property type="entry name" value="DNA_mismatch_repair_MutS_C"/>
</dbReference>
<dbReference type="InterPro" id="IPR005747">
    <property type="entry name" value="MutS2"/>
</dbReference>
<comment type="subunit">
    <text evidence="8">Homodimer. Binds to stalled ribosomes, contacting rRNA.</text>
</comment>
<feature type="coiled-coil region" evidence="9">
    <location>
        <begin position="520"/>
        <end position="590"/>
    </location>
</feature>
<dbReference type="SMART" id="SM00534">
    <property type="entry name" value="MUTSac"/>
    <property type="match status" value="1"/>
</dbReference>
<dbReference type="Pfam" id="PF00488">
    <property type="entry name" value="MutS_V"/>
    <property type="match status" value="1"/>
</dbReference>
<evidence type="ECO:0000256" key="8">
    <source>
        <dbReference type="HAMAP-Rule" id="MF_00092"/>
    </source>
</evidence>
<gene>
    <name evidence="8" type="primary">mutS2</name>
    <name evidence="8" type="synonym">rqcU</name>
    <name evidence="11" type="ORF">IAA66_01810</name>
</gene>
<dbReference type="GO" id="GO:0072344">
    <property type="term" value="P:rescue of stalled ribosome"/>
    <property type="evidence" value="ECO:0007669"/>
    <property type="project" value="UniProtKB-UniRule"/>
</dbReference>
<keyword evidence="3 8" id="KW-0547">Nucleotide-binding</keyword>
<evidence type="ECO:0000256" key="3">
    <source>
        <dbReference type="ARBA" id="ARBA00022741"/>
    </source>
</evidence>
<dbReference type="EC" id="3.1.-.-" evidence="8"/>
<sequence>MEDRTLRVLEFTKIRDMLCGLAVSEMGAAVCAALTPLDELEAVRIAQEETEEALVLLTYLPQHPLVAFEDVRPSLKLAAIGATLSPRALLDVASCMRAARAARETLVTERENTPRITALASELSTFRRLEEDIASAILSEDEISDHASPELYAIRRHIRQCNDRVREKLNSIIHSPAMQKHLQEALITIRNGRYVIPVRQESRAAVPGLIHDQSASGATLFVEPMAVVEIGNDLKQWTAKEKAEIERILQALSARITPEAPMLAHNLEVLSRLDFLFAKGLLSRRMHGVSPKLNDQGYIRIVRGRHPLIDAERVVPSDLWMGREFTTLVITGPNTGGKTVTLKTVGLFTLMAQAGLHVPADLGTELSVFDNVFADIGDEQSIEQSLSTFSSHMTNIVSVMAGVTPRSLALFDELGAGTDPTEGAALAQAVLTRLLRQKVRTLATTHYAELKAFALTTQGVENASVEFDVETLRPTYRLSIGIPGKSNAFEISRRLGLPEEIIGEARQMLSRDQIRFEDVIANAEYHRQIAERERRLAEEAREDMVRAQQEAQHEREKLEKERERFLLKAREEARRIVENARRESEAVIADLRRMKKGDGLREHEILAAKKRMDMTASELADALAAPVDTVQAPPKDLKPGESVMIPHLGTKGTVLTAPDARGELQVQAGILKLKVHVSQLKREAGAQTKKAATRTDIDMTTRTVRLDCDLRGMNLEEAIEAVDKYLDDAVLASLGEVSLIHGKGTGTLRSGIQEHLRRHPHVKAFRAGRYGEGEDGVTVVTLR</sequence>
<protein>
    <recommendedName>
        <fullName evidence="8">Endonuclease MutS2</fullName>
        <ecNumber evidence="8">3.1.-.-</ecNumber>
    </recommendedName>
    <alternativeName>
        <fullName evidence="8">Ribosome-associated protein quality control-upstream factor</fullName>
        <shortName evidence="8">RQC-upstream factor</shortName>
        <shortName evidence="8">RqcU</shortName>
        <ecNumber evidence="8">3.6.4.-</ecNumber>
    </alternativeName>
</protein>
<dbReference type="HAMAP" id="MF_00092">
    <property type="entry name" value="MutS2"/>
    <property type="match status" value="1"/>
</dbReference>
<comment type="function">
    <text evidence="8">Acts as a ribosome collision sensor, splitting the ribosome into its 2 subunits. Detects stalled/collided 70S ribosomes which it binds and splits by an ATP-hydrolysis driven conformational change. Acts upstream of the ribosome quality control system (RQC), a ribosome-associated complex that mediates the extraction of incompletely synthesized nascent chains from stalled ribosomes and their subsequent degradation. Probably generates substrates for RQC.</text>
</comment>
<dbReference type="AlphaFoldDB" id="A0A9D0YUQ1"/>
<dbReference type="InterPro" id="IPR036187">
    <property type="entry name" value="DNA_mismatch_repair_MutS_sf"/>
</dbReference>
<evidence type="ECO:0000256" key="6">
    <source>
        <dbReference type="ARBA" id="ARBA00022884"/>
    </source>
</evidence>
<accession>A0A9D0YUQ1</accession>
<dbReference type="PANTHER" id="PTHR48466">
    <property type="entry name" value="OS10G0509000 PROTEIN-RELATED"/>
    <property type="match status" value="1"/>
</dbReference>
<keyword evidence="6 8" id="KW-0694">RNA-binding</keyword>
<dbReference type="GO" id="GO:0030983">
    <property type="term" value="F:mismatched DNA binding"/>
    <property type="evidence" value="ECO:0007669"/>
    <property type="project" value="InterPro"/>
</dbReference>
<keyword evidence="8 11" id="KW-0255">Endonuclease</keyword>
<organism evidence="11 12">
    <name type="scientific">Candidatus Avichristensenella intestinipullorum</name>
    <dbReference type="NCBI Taxonomy" id="2840693"/>
    <lineage>
        <taxon>Bacteria</taxon>
        <taxon>Bacillati</taxon>
        <taxon>Bacillota</taxon>
        <taxon>Clostridia</taxon>
        <taxon>Candidatus Avichristensenella</taxon>
    </lineage>
</organism>
<dbReference type="Pfam" id="PF01713">
    <property type="entry name" value="Smr"/>
    <property type="match status" value="1"/>
</dbReference>
<keyword evidence="9" id="KW-0175">Coiled coil</keyword>
<dbReference type="GO" id="GO:0016887">
    <property type="term" value="F:ATP hydrolysis activity"/>
    <property type="evidence" value="ECO:0007669"/>
    <property type="project" value="InterPro"/>
</dbReference>
<dbReference type="GO" id="GO:0019843">
    <property type="term" value="F:rRNA binding"/>
    <property type="evidence" value="ECO:0007669"/>
    <property type="project" value="UniProtKB-UniRule"/>
</dbReference>
<evidence type="ECO:0000256" key="9">
    <source>
        <dbReference type="SAM" id="Coils"/>
    </source>
</evidence>
<evidence type="ECO:0000259" key="10">
    <source>
        <dbReference type="PROSITE" id="PS50828"/>
    </source>
</evidence>
<dbReference type="SUPFAM" id="SSF160443">
    <property type="entry name" value="SMR domain-like"/>
    <property type="match status" value="1"/>
</dbReference>
<evidence type="ECO:0000313" key="12">
    <source>
        <dbReference type="Proteomes" id="UP000886819"/>
    </source>
</evidence>
<feature type="domain" description="Smr" evidence="10">
    <location>
        <begin position="708"/>
        <end position="783"/>
    </location>
</feature>
<feature type="binding site" evidence="8">
    <location>
        <begin position="332"/>
        <end position="339"/>
    </location>
    <ligand>
        <name>ATP</name>
        <dbReference type="ChEBI" id="CHEBI:30616"/>
    </ligand>
</feature>
<proteinExistence type="inferred from homology"/>
<dbReference type="CDD" id="cd03280">
    <property type="entry name" value="ABC_MutS2"/>
    <property type="match status" value="1"/>
</dbReference>
<dbReference type="FunFam" id="3.40.50.300:FF:000830">
    <property type="entry name" value="Endonuclease MutS2"/>
    <property type="match status" value="1"/>
</dbReference>
<dbReference type="SUPFAM" id="SSF52540">
    <property type="entry name" value="P-loop containing nucleoside triphosphate hydrolases"/>
    <property type="match status" value="1"/>
</dbReference>
<dbReference type="Gene3D" id="3.40.50.300">
    <property type="entry name" value="P-loop containing nucleotide triphosphate hydrolases"/>
    <property type="match status" value="1"/>
</dbReference>
<dbReference type="PANTHER" id="PTHR48466:SF2">
    <property type="entry name" value="OS10G0509000 PROTEIN"/>
    <property type="match status" value="1"/>
</dbReference>
<dbReference type="SMART" id="SM00463">
    <property type="entry name" value="SMR"/>
    <property type="match status" value="1"/>
</dbReference>
<dbReference type="GO" id="GO:0004519">
    <property type="term" value="F:endonuclease activity"/>
    <property type="evidence" value="ECO:0007669"/>
    <property type="project" value="UniProtKB-UniRule"/>
</dbReference>
<dbReference type="NCBIfam" id="TIGR01069">
    <property type="entry name" value="mutS2"/>
    <property type="match status" value="1"/>
</dbReference>
<dbReference type="InterPro" id="IPR002625">
    <property type="entry name" value="Smr_dom"/>
</dbReference>
<keyword evidence="5 8" id="KW-0067">ATP-binding</keyword>
<dbReference type="SUPFAM" id="SSF48334">
    <property type="entry name" value="DNA repair protein MutS, domain III"/>
    <property type="match status" value="1"/>
</dbReference>
<evidence type="ECO:0000256" key="5">
    <source>
        <dbReference type="ARBA" id="ARBA00022840"/>
    </source>
</evidence>
<evidence type="ECO:0000256" key="4">
    <source>
        <dbReference type="ARBA" id="ARBA00022801"/>
    </source>
</evidence>
<evidence type="ECO:0000256" key="2">
    <source>
        <dbReference type="ARBA" id="ARBA00022730"/>
    </source>
</evidence>
<comment type="function">
    <text evidence="8">Endonuclease that is involved in the suppression of homologous recombination and thus may have a key role in the control of bacterial genetic diversity.</text>
</comment>
<dbReference type="InterPro" id="IPR027417">
    <property type="entry name" value="P-loop_NTPase"/>
</dbReference>
<evidence type="ECO:0000313" key="11">
    <source>
        <dbReference type="EMBL" id="HIQ62307.1"/>
    </source>
</evidence>
<dbReference type="Pfam" id="PF20297">
    <property type="entry name" value="MSSS"/>
    <property type="match status" value="1"/>
</dbReference>